<name>A0ABQ7R8C6_PLUXY</name>
<dbReference type="Proteomes" id="UP000823941">
    <property type="component" value="Chromosome 1"/>
</dbReference>
<gene>
    <name evidence="1" type="ORF">JYU34_000598</name>
</gene>
<evidence type="ECO:0000313" key="2">
    <source>
        <dbReference type="Proteomes" id="UP000823941"/>
    </source>
</evidence>
<accession>A0ABQ7R8C6</accession>
<organism evidence="1 2">
    <name type="scientific">Plutella xylostella</name>
    <name type="common">Diamondback moth</name>
    <name type="synonym">Plutella maculipennis</name>
    <dbReference type="NCBI Taxonomy" id="51655"/>
    <lineage>
        <taxon>Eukaryota</taxon>
        <taxon>Metazoa</taxon>
        <taxon>Ecdysozoa</taxon>
        <taxon>Arthropoda</taxon>
        <taxon>Hexapoda</taxon>
        <taxon>Insecta</taxon>
        <taxon>Pterygota</taxon>
        <taxon>Neoptera</taxon>
        <taxon>Endopterygota</taxon>
        <taxon>Lepidoptera</taxon>
        <taxon>Glossata</taxon>
        <taxon>Ditrysia</taxon>
        <taxon>Yponomeutoidea</taxon>
        <taxon>Plutellidae</taxon>
        <taxon>Plutella</taxon>
    </lineage>
</organism>
<keyword evidence="2" id="KW-1185">Reference proteome</keyword>
<evidence type="ECO:0000313" key="1">
    <source>
        <dbReference type="EMBL" id="KAG7313468.1"/>
    </source>
</evidence>
<sequence length="88" mass="10014">MTDYVPPVDISKLKEDVDDWLTVTKHNGERVGETKYFDDLHHGACAYLRREWSRPGNLPAKQEWVRSGVWMRGKAGTGGQTLIEIDGK</sequence>
<protein>
    <submittedName>
        <fullName evidence="1">Uncharacterized protein</fullName>
    </submittedName>
</protein>
<reference evidence="1 2" key="1">
    <citation type="submission" date="2021-06" db="EMBL/GenBank/DDBJ databases">
        <title>A haploid diamondback moth (Plutella xylostella L.) genome assembly resolves 31 chromosomes and identifies a diamide resistance mutation.</title>
        <authorList>
            <person name="Ward C.M."/>
            <person name="Perry K.D."/>
            <person name="Baker G."/>
            <person name="Powis K."/>
            <person name="Heckel D.G."/>
            <person name="Baxter S.W."/>
        </authorList>
    </citation>
    <scope>NUCLEOTIDE SEQUENCE [LARGE SCALE GENOMIC DNA]</scope>
    <source>
        <strain evidence="1 2">LV</strain>
        <tissue evidence="1">Single pupa</tissue>
    </source>
</reference>
<comment type="caution">
    <text evidence="1">The sequence shown here is derived from an EMBL/GenBank/DDBJ whole genome shotgun (WGS) entry which is preliminary data.</text>
</comment>
<proteinExistence type="predicted"/>
<dbReference type="EMBL" id="JAHIBW010000001">
    <property type="protein sequence ID" value="KAG7313468.1"/>
    <property type="molecule type" value="Genomic_DNA"/>
</dbReference>